<organism evidence="6 7">
    <name type="scientific">Butyricicoccus pullicaecorum 1.2</name>
    <dbReference type="NCBI Taxonomy" id="1203606"/>
    <lineage>
        <taxon>Bacteria</taxon>
        <taxon>Bacillati</taxon>
        <taxon>Bacillota</taxon>
        <taxon>Clostridia</taxon>
        <taxon>Eubacteriales</taxon>
        <taxon>Butyricicoccaceae</taxon>
        <taxon>Butyricicoccus</taxon>
    </lineage>
</organism>
<evidence type="ECO:0008006" key="8">
    <source>
        <dbReference type="Google" id="ProtNLM"/>
    </source>
</evidence>
<dbReference type="PATRIC" id="fig|1203606.4.peg.2271"/>
<dbReference type="Gene3D" id="3.40.50.410">
    <property type="entry name" value="von Willebrand factor, type A domain"/>
    <property type="match status" value="2"/>
</dbReference>
<feature type="domain" description="SLH" evidence="5">
    <location>
        <begin position="1202"/>
        <end position="1266"/>
    </location>
</feature>
<dbReference type="SUPFAM" id="SSF53300">
    <property type="entry name" value="vWA-like"/>
    <property type="match status" value="2"/>
</dbReference>
<dbReference type="eggNOG" id="COG2304">
    <property type="taxonomic scope" value="Bacteria"/>
</dbReference>
<accession>R8VUP0</accession>
<dbReference type="HOGENOM" id="CLU_251332_0_0_9"/>
<keyword evidence="3" id="KW-0732">Signal</keyword>
<dbReference type="InterPro" id="IPR001119">
    <property type="entry name" value="SLH_dom"/>
</dbReference>
<dbReference type="PANTHER" id="PTHR43308:SF5">
    <property type="entry name" value="S-LAYER PROTEIN _ PEPTIDOGLYCAN ENDO-BETA-N-ACETYLGLUCOSAMINIDASE"/>
    <property type="match status" value="1"/>
</dbReference>
<evidence type="ECO:0000256" key="2">
    <source>
        <dbReference type="SAM" id="MobiDB-lite"/>
    </source>
</evidence>
<dbReference type="SMART" id="SM00327">
    <property type="entry name" value="VWA"/>
    <property type="match status" value="2"/>
</dbReference>
<evidence type="ECO:0000256" key="1">
    <source>
        <dbReference type="ARBA" id="ARBA00022737"/>
    </source>
</evidence>
<dbReference type="OrthoDB" id="1837798at2"/>
<dbReference type="RefSeq" id="WP_016148425.1">
    <property type="nucleotide sequence ID" value="NZ_KB976104.1"/>
</dbReference>
<name>R8VUP0_9FIRM</name>
<dbReference type="Pfam" id="PF00395">
    <property type="entry name" value="SLH"/>
    <property type="match status" value="3"/>
</dbReference>
<feature type="domain" description="SLH" evidence="5">
    <location>
        <begin position="1331"/>
        <end position="1389"/>
    </location>
</feature>
<feature type="compositionally biased region" description="Acidic residues" evidence="2">
    <location>
        <begin position="1190"/>
        <end position="1202"/>
    </location>
</feature>
<gene>
    <name evidence="6" type="ORF">HMPREF1526_02307</name>
</gene>
<protein>
    <recommendedName>
        <fullName evidence="8">VWFA domain-containing protein</fullName>
    </recommendedName>
</protein>
<dbReference type="InterPro" id="IPR036465">
    <property type="entry name" value="vWFA_dom_sf"/>
</dbReference>
<evidence type="ECO:0000259" key="4">
    <source>
        <dbReference type="PROSITE" id="PS50234"/>
    </source>
</evidence>
<feature type="chain" id="PRO_5004467765" description="VWFA domain-containing protein" evidence="3">
    <location>
        <begin position="27"/>
        <end position="1450"/>
    </location>
</feature>
<comment type="caution">
    <text evidence="6">The sequence shown here is derived from an EMBL/GenBank/DDBJ whole genome shotgun (WGS) entry which is preliminary data.</text>
</comment>
<dbReference type="InterPro" id="IPR051465">
    <property type="entry name" value="Cell_Envelope_Struct_Comp"/>
</dbReference>
<evidence type="ECO:0000313" key="7">
    <source>
        <dbReference type="Proteomes" id="UP000013981"/>
    </source>
</evidence>
<feature type="domain" description="SLH" evidence="5">
    <location>
        <begin position="1267"/>
        <end position="1330"/>
    </location>
</feature>
<keyword evidence="1" id="KW-0677">Repeat</keyword>
<evidence type="ECO:0000259" key="5">
    <source>
        <dbReference type="PROSITE" id="PS51272"/>
    </source>
</evidence>
<evidence type="ECO:0000256" key="3">
    <source>
        <dbReference type="SAM" id="SignalP"/>
    </source>
</evidence>
<dbReference type="InterPro" id="IPR002035">
    <property type="entry name" value="VWF_A"/>
</dbReference>
<sequence>MRLKRLISAFIACAMLVTFMPMQAFAAPEVDNAVTATKTLVSETPDADGNYTIQLTVQGDPVTSTTTSKADVVLVVDNSGSMASSVGEPCKNPKENFEEGEGFLGLWKIYTCKECGARYSSSLLGWLWDTRPDECTGQIGRAPRIDTAKEVSESFANSILSGENENKMAVIGFSHYSDHGGANDNKALYVEQELTDNLPQVERAIGKMYANGGTNYSAALQQAYKWLVEEREDATRPAYVIFISDGAPGLSGESIGKERWDGSEQAAALKDAGVNLYTIGIALDEDEDEYLESLASDAQYYRNVTGADYDEELSDILDEWADEINTVPAGTDAVMTDVISDDFTLVSGSQSKELTVGDDGKTLTWNIGDILEKETSVQFKVHPNDGLSGQDLHTNAGVELTYIDAEGQEQTQDKEDIGDPVVDISAPAQKHEITVEVVNGSAKYNDQAVSSPISINEGDDATISFEANTGYALDAVTVDGQPAELTVGEYTFENVTANHIINVVFAEDKIGGENGGGDGIPDKYQATATYKVEHGAWNDETTEDKTEVVTLLDGNGNWSESGKGTLQHKPEVGNCPAEGYEEGSWNKNDTEITADTEFIYSYRETGEIDPPVTPEWDTSKSKTAKNLDANYESQVTLSLPSAQETLESDVVFVLDKSSCEEEVTTEALAMLKDLYASVQNSGATINVGAVQFAGRAVVSCELTPLSEEAISEGGAIYSGLKETKIKSGTNLQAGLLEAQKLLATDTAVADNRKYVVVITDGLTRQFLEGDTLMTVYNALEADGNRVWGSPSGWCIANGFVDGVYQIPGGDWDTYFAAVKQNVARDGNLYAHNYDVYGSTPEGENIPSSYVPAEGNSLRYALCLDRAIYEAEKVYRELEADGYRCYTVFAGKSDNQLGDAFVKHLNNGNHLDFADIHDDIYYLLDAGSQVVDVIGSGKDDKGNPYNFDFVNDIDKLELTVNGIALDKEKIDEYTYGFGKLEVNSNSAREANYKFILRYYPAGIEGNSECFIWYINVPVSNFAPVQLNYTVKLTNPQDKPGTYGQYDIDGSKNYQGLYTNNSATLYPVDSNGIAGAAETFAKPTVSYTVPENTVTVTFKPGAHGDLRGAAGENISYEIKKDSQLEDNPVPRVDEDDDWDFTEWLCTEGSDNMKGQAYTAAEIADLVFTVDTDFVAQYEEESGGGGAHHPDAGDGDDDDNDRDDDTEEIIDEEVPLAETPWLNTEDHYAYIIGYSEDGTVRPNANITRAEVATIFFRLLTDEARDQFWMTSNNFSDVLPNDWYNNAVSTMVNMGIIQGYEDGTFRPNANITRAEFAAIAARFMASGYGVEDDLFTDIANHWARESINDAAMAGWINGYEDGTFRPDAAITRAEAVTLVNNVLQRKPDADHMLDSMIKWPDNPEGTWYYEAIQEATNSHDYDLFEDAEYETWTALQENRDWAALEKDWANAHSA</sequence>
<keyword evidence="7" id="KW-1185">Reference proteome</keyword>
<dbReference type="PROSITE" id="PS51272">
    <property type="entry name" value="SLH"/>
    <property type="match status" value="3"/>
</dbReference>
<dbReference type="Proteomes" id="UP000013981">
    <property type="component" value="Unassembled WGS sequence"/>
</dbReference>
<dbReference type="CDD" id="cd00198">
    <property type="entry name" value="vWFA"/>
    <property type="match status" value="2"/>
</dbReference>
<dbReference type="eggNOG" id="COG4099">
    <property type="taxonomic scope" value="Bacteria"/>
</dbReference>
<dbReference type="PROSITE" id="PS50234">
    <property type="entry name" value="VWFA"/>
    <property type="match status" value="2"/>
</dbReference>
<feature type="signal peptide" evidence="3">
    <location>
        <begin position="1"/>
        <end position="26"/>
    </location>
</feature>
<dbReference type="Pfam" id="PF00092">
    <property type="entry name" value="VWA"/>
    <property type="match status" value="2"/>
</dbReference>
<feature type="domain" description="VWFA" evidence="4">
    <location>
        <begin position="71"/>
        <end position="320"/>
    </location>
</feature>
<reference evidence="6 7" key="1">
    <citation type="submission" date="2013-01" db="EMBL/GenBank/DDBJ databases">
        <title>The Genome Sequence of Butyricicoccus pullicaecorum 1.2.</title>
        <authorList>
            <consortium name="The Broad Institute Genome Sequencing Platform"/>
            <person name="Earl A."/>
            <person name="Ward D."/>
            <person name="Feldgarden M."/>
            <person name="Gevers D."/>
            <person name="Van Immerseel F."/>
            <person name="Eeckhaut V."/>
            <person name="Walker B."/>
            <person name="Young S.K."/>
            <person name="Zeng Q."/>
            <person name="Gargeya S."/>
            <person name="Fitzgerald M."/>
            <person name="Haas B."/>
            <person name="Abouelleil A."/>
            <person name="Alvarado L."/>
            <person name="Arachchi H.M."/>
            <person name="Berlin A.M."/>
            <person name="Chapman S.B."/>
            <person name="Dewar J."/>
            <person name="Goldberg J."/>
            <person name="Griggs A."/>
            <person name="Gujja S."/>
            <person name="Hansen M."/>
            <person name="Howarth C."/>
            <person name="Imamovic A."/>
            <person name="Larimer J."/>
            <person name="McCowan C."/>
            <person name="Murphy C."/>
            <person name="Neiman D."/>
            <person name="Pearson M."/>
            <person name="Priest M."/>
            <person name="Roberts A."/>
            <person name="Saif S."/>
            <person name="Shea T."/>
            <person name="Sisk P."/>
            <person name="Sykes S."/>
            <person name="Wortman J."/>
            <person name="Nusbaum C."/>
            <person name="Birren B."/>
        </authorList>
    </citation>
    <scope>NUCLEOTIDE SEQUENCE [LARGE SCALE GENOMIC DNA]</scope>
    <source>
        <strain evidence="6 7">1.2</strain>
    </source>
</reference>
<dbReference type="PANTHER" id="PTHR43308">
    <property type="entry name" value="OUTER MEMBRANE PROTEIN ALPHA-RELATED"/>
    <property type="match status" value="1"/>
</dbReference>
<feature type="region of interest" description="Disordered" evidence="2">
    <location>
        <begin position="1177"/>
        <end position="1202"/>
    </location>
</feature>
<feature type="domain" description="VWFA" evidence="4">
    <location>
        <begin position="649"/>
        <end position="761"/>
    </location>
</feature>
<proteinExistence type="predicted"/>
<evidence type="ECO:0000313" key="6">
    <source>
        <dbReference type="EMBL" id="EOQ36273.1"/>
    </source>
</evidence>
<dbReference type="EMBL" id="AQOB01000008">
    <property type="protein sequence ID" value="EOQ36273.1"/>
    <property type="molecule type" value="Genomic_DNA"/>
</dbReference>